<keyword evidence="4" id="KW-1185">Reference proteome</keyword>
<dbReference type="KEGG" id="lmoi:VV02_10910"/>
<gene>
    <name evidence="3" type="ORF">VV02_10910</name>
</gene>
<protein>
    <recommendedName>
        <fullName evidence="5">DUF3558 domain-containing protein</fullName>
    </recommendedName>
</protein>
<dbReference type="OrthoDB" id="5145053at2"/>
<dbReference type="RefSeq" id="WP_052591572.1">
    <property type="nucleotide sequence ID" value="NZ_CP011112.1"/>
</dbReference>
<dbReference type="PROSITE" id="PS51257">
    <property type="entry name" value="PROKAR_LIPOPROTEIN"/>
    <property type="match status" value="1"/>
</dbReference>
<evidence type="ECO:0000313" key="3">
    <source>
        <dbReference type="EMBL" id="AKU16255.1"/>
    </source>
</evidence>
<dbReference type="EMBL" id="CP011112">
    <property type="protein sequence ID" value="AKU16255.1"/>
    <property type="molecule type" value="Genomic_DNA"/>
</dbReference>
<keyword evidence="2" id="KW-0732">Signal</keyword>
<evidence type="ECO:0000256" key="2">
    <source>
        <dbReference type="SAM" id="SignalP"/>
    </source>
</evidence>
<evidence type="ECO:0000313" key="4">
    <source>
        <dbReference type="Proteomes" id="UP000066480"/>
    </source>
</evidence>
<sequence>MSARRSTATIAAGLLALTLATTACSGGGGNGKSGGGPVPTAWSAGDASNKQDKPGEQEQGGNRKVVPSATSWQDMKLAPDSAMVDFASWPDANELYASDQLTGMLPESKSLQLTPCSFGSIDGGGMTPKNANCTVSVKVNEGKYDDAKSKMKVHLRGIGADSEVTKAWDKARDGYRAENVSQDVFYQDGTYGARRALFRQKGLGSFVISDGQVAAWIDIEFVGFDFLTAPAGGGVGDVVRKQIFPIAVQDLVGKLPRKFA</sequence>
<dbReference type="AlphaFoldDB" id="A0A0K1JI50"/>
<dbReference type="Proteomes" id="UP000066480">
    <property type="component" value="Chromosome"/>
</dbReference>
<evidence type="ECO:0008006" key="5">
    <source>
        <dbReference type="Google" id="ProtNLM"/>
    </source>
</evidence>
<reference evidence="3 4" key="1">
    <citation type="submission" date="2015-03" db="EMBL/GenBank/DDBJ databases">
        <title>Luteipulveratus halotolerans sp. nov., a novel actinobacterium (Dermacoccaceae) from Sarawak, Malaysia.</title>
        <authorList>
            <person name="Juboi H."/>
            <person name="Basik A."/>
            <person name="Shamsul S.S."/>
            <person name="Arnold P."/>
            <person name="Schmitt E.K."/>
            <person name="Sanglier J.-J."/>
            <person name="Yeo T."/>
        </authorList>
    </citation>
    <scope>NUCLEOTIDE SEQUENCE [LARGE SCALE GENOMIC DNA]</scope>
    <source>
        <strain evidence="3 4">MN07-A0370</strain>
    </source>
</reference>
<feature type="signal peptide" evidence="2">
    <location>
        <begin position="1"/>
        <end position="25"/>
    </location>
</feature>
<organism evidence="3 4">
    <name type="scientific">Luteipulveratus mongoliensis</name>
    <dbReference type="NCBI Taxonomy" id="571913"/>
    <lineage>
        <taxon>Bacteria</taxon>
        <taxon>Bacillati</taxon>
        <taxon>Actinomycetota</taxon>
        <taxon>Actinomycetes</taxon>
        <taxon>Micrococcales</taxon>
        <taxon>Dermacoccaceae</taxon>
        <taxon>Luteipulveratus</taxon>
    </lineage>
</organism>
<name>A0A0K1JI50_9MICO</name>
<proteinExistence type="predicted"/>
<feature type="chain" id="PRO_5005462015" description="DUF3558 domain-containing protein" evidence="2">
    <location>
        <begin position="26"/>
        <end position="260"/>
    </location>
</feature>
<feature type="region of interest" description="Disordered" evidence="1">
    <location>
        <begin position="27"/>
        <end position="71"/>
    </location>
</feature>
<evidence type="ECO:0000256" key="1">
    <source>
        <dbReference type="SAM" id="MobiDB-lite"/>
    </source>
</evidence>
<accession>A0A0K1JI50</accession>
<feature type="compositionally biased region" description="Gly residues" evidence="1">
    <location>
        <begin position="27"/>
        <end position="37"/>
    </location>
</feature>